<dbReference type="SUPFAM" id="SSF56112">
    <property type="entry name" value="Protein kinase-like (PK-like)"/>
    <property type="match status" value="1"/>
</dbReference>
<dbReference type="EMBL" id="BAAANC010000003">
    <property type="protein sequence ID" value="GAA1543431.1"/>
    <property type="molecule type" value="Genomic_DNA"/>
</dbReference>
<keyword evidence="3" id="KW-1185">Reference proteome</keyword>
<accession>A0ABP4MJ19</accession>
<organism evidence="2 3">
    <name type="scientific">Kribbella lupini</name>
    <dbReference type="NCBI Taxonomy" id="291602"/>
    <lineage>
        <taxon>Bacteria</taxon>
        <taxon>Bacillati</taxon>
        <taxon>Actinomycetota</taxon>
        <taxon>Actinomycetes</taxon>
        <taxon>Propionibacteriales</taxon>
        <taxon>Kribbellaceae</taxon>
        <taxon>Kribbella</taxon>
    </lineage>
</organism>
<evidence type="ECO:0000313" key="3">
    <source>
        <dbReference type="Proteomes" id="UP001500363"/>
    </source>
</evidence>
<dbReference type="RefSeq" id="WP_344178908.1">
    <property type="nucleotide sequence ID" value="NZ_BAAANC010000003.1"/>
</dbReference>
<evidence type="ECO:0000313" key="2">
    <source>
        <dbReference type="EMBL" id="GAA1543431.1"/>
    </source>
</evidence>
<dbReference type="Proteomes" id="UP001500363">
    <property type="component" value="Unassembled WGS sequence"/>
</dbReference>
<gene>
    <name evidence="2" type="ORF">GCM10009741_53370</name>
</gene>
<dbReference type="InterPro" id="IPR002575">
    <property type="entry name" value="Aminoglycoside_PTrfase"/>
</dbReference>
<dbReference type="Pfam" id="PF01636">
    <property type="entry name" value="APH"/>
    <property type="match status" value="1"/>
</dbReference>
<comment type="caution">
    <text evidence="2">The sequence shown here is derived from an EMBL/GenBank/DDBJ whole genome shotgun (WGS) entry which is preliminary data.</text>
</comment>
<feature type="domain" description="Aminoglycoside phosphotransferase" evidence="1">
    <location>
        <begin position="8"/>
        <end position="142"/>
    </location>
</feature>
<reference evidence="3" key="1">
    <citation type="journal article" date="2019" name="Int. J. Syst. Evol. Microbiol.">
        <title>The Global Catalogue of Microorganisms (GCM) 10K type strain sequencing project: providing services to taxonomists for standard genome sequencing and annotation.</title>
        <authorList>
            <consortium name="The Broad Institute Genomics Platform"/>
            <consortium name="The Broad Institute Genome Sequencing Center for Infectious Disease"/>
            <person name="Wu L."/>
            <person name="Ma J."/>
        </authorList>
    </citation>
    <scope>NUCLEOTIDE SEQUENCE [LARGE SCALE GENOMIC DNA]</scope>
    <source>
        <strain evidence="3">JCM 14303</strain>
    </source>
</reference>
<name>A0ABP4MJ19_9ACTN</name>
<sequence>MSAEQLAGLQVALDALWSVPAEGLESIDFGGFVARVRRAVSSWDGEGVIGEAHAAAAEWLAGPAADELVERRDVVIGHGDPNLANYLWDGERVRIIDFEDAGRADLAVELANLVEHLASRGADWSGFLAQYQVDAERLLSARRLYAAFWLTLIRPGGPSAHRNPPGTAELQAERLLNLLE</sequence>
<protein>
    <recommendedName>
        <fullName evidence="1">Aminoglycoside phosphotransferase domain-containing protein</fullName>
    </recommendedName>
</protein>
<dbReference type="InterPro" id="IPR011009">
    <property type="entry name" value="Kinase-like_dom_sf"/>
</dbReference>
<proteinExistence type="predicted"/>
<dbReference type="Gene3D" id="3.90.1200.10">
    <property type="match status" value="1"/>
</dbReference>
<evidence type="ECO:0000259" key="1">
    <source>
        <dbReference type="Pfam" id="PF01636"/>
    </source>
</evidence>